<dbReference type="GO" id="GO:0004674">
    <property type="term" value="F:protein serine/threonine kinase activity"/>
    <property type="evidence" value="ECO:0007669"/>
    <property type="project" value="TreeGrafter"/>
</dbReference>
<dbReference type="AlphaFoldDB" id="A0A9X0WCN7"/>
<evidence type="ECO:0000313" key="7">
    <source>
        <dbReference type="Proteomes" id="UP001138768"/>
    </source>
</evidence>
<evidence type="ECO:0000259" key="5">
    <source>
        <dbReference type="Pfam" id="PF13657"/>
    </source>
</evidence>
<dbReference type="InterPro" id="IPR017508">
    <property type="entry name" value="HipA_N1"/>
</dbReference>
<dbReference type="InterPro" id="IPR012893">
    <property type="entry name" value="HipA-like_C"/>
</dbReference>
<dbReference type="PANTHER" id="PTHR37419">
    <property type="entry name" value="SERINE/THREONINE-PROTEIN KINASE TOXIN HIPA"/>
    <property type="match status" value="1"/>
</dbReference>
<gene>
    <name evidence="6" type="ORF">CKO42_21635</name>
</gene>
<proteinExistence type="inferred from homology"/>
<dbReference type="Proteomes" id="UP001138768">
    <property type="component" value="Unassembled WGS sequence"/>
</dbReference>
<dbReference type="Gene3D" id="1.10.1070.20">
    <property type="match status" value="1"/>
</dbReference>
<dbReference type="InterPro" id="IPR052028">
    <property type="entry name" value="HipA_Ser/Thr_kinase"/>
</dbReference>
<keyword evidence="7" id="KW-1185">Reference proteome</keyword>
<dbReference type="Pfam" id="PF13657">
    <property type="entry name" value="Couple_hipA"/>
    <property type="match status" value="1"/>
</dbReference>
<keyword evidence="2" id="KW-0808">Transferase</keyword>
<evidence type="ECO:0000259" key="4">
    <source>
        <dbReference type="Pfam" id="PF07804"/>
    </source>
</evidence>
<dbReference type="Pfam" id="PF07804">
    <property type="entry name" value="HipA_C"/>
    <property type="match status" value="1"/>
</dbReference>
<evidence type="ECO:0000256" key="1">
    <source>
        <dbReference type="ARBA" id="ARBA00010164"/>
    </source>
</evidence>
<dbReference type="EMBL" id="NRRY01000054">
    <property type="protein sequence ID" value="MBK1620976.1"/>
    <property type="molecule type" value="Genomic_DNA"/>
</dbReference>
<reference evidence="6 7" key="1">
    <citation type="journal article" date="2020" name="Microorganisms">
        <title>Osmotic Adaptation and Compatible Solute Biosynthesis of Phototrophic Bacteria as Revealed from Genome Analyses.</title>
        <authorList>
            <person name="Imhoff J.F."/>
            <person name="Rahn T."/>
            <person name="Kunzel S."/>
            <person name="Keller A."/>
            <person name="Neulinger S.C."/>
        </authorList>
    </citation>
    <scope>NUCLEOTIDE SEQUENCE [LARGE SCALE GENOMIC DNA]</scope>
    <source>
        <strain evidence="6 7">DSM 25653</strain>
    </source>
</reference>
<name>A0A9X0WCN7_9GAMM</name>
<sequence length="427" mass="46666">MNGERVNRLDVWRTLTDGSRHHVGGLAQGRQGVFFQYAREYLAQFTNLSPFSLRFDETLQAAPKTPHAGLQGVFADSLPDGWGWLLMDRVFRQSGIPPAQVTALDRLAFVADRGLGALSYEPPSSLQPAATDGRISLGELGCQAQALFEGQTTEVLAELVRVGSSGGARPKAQLYLSDADSDRCSTTPGPGRSAYLVKFTSSTLPLGHEEGLCEAAYLTMAQQAGIDVAHWRLLDAPVRSGATHWLALERFDTHSEHGRLHLHSACGLLDADFRLPSLDYEDLIKASSLLCQSPAVGQAQFRRAVFNLFALNQDDHSKNWAFLQDDQGAWRPSPFYDATFSPGPYGEHATAFAGFGKAPPRKAMQHLAAQANFAHWKQARAVIADVVDSIASFASIATRLGVREDTIRLIQRQLDEARRVNQALLDG</sequence>
<protein>
    <submittedName>
        <fullName evidence="6">Phosphatidylinositol kinase</fullName>
    </submittedName>
</protein>
<feature type="domain" description="HipA N-terminal subdomain 1" evidence="5">
    <location>
        <begin position="20"/>
        <end position="120"/>
    </location>
</feature>
<organism evidence="6 7">
    <name type="scientific">Lamprobacter modestohalophilus</name>
    <dbReference type="NCBI Taxonomy" id="1064514"/>
    <lineage>
        <taxon>Bacteria</taxon>
        <taxon>Pseudomonadati</taxon>
        <taxon>Pseudomonadota</taxon>
        <taxon>Gammaproteobacteria</taxon>
        <taxon>Chromatiales</taxon>
        <taxon>Chromatiaceae</taxon>
        <taxon>Lamprobacter</taxon>
    </lineage>
</organism>
<evidence type="ECO:0000313" key="6">
    <source>
        <dbReference type="EMBL" id="MBK1620976.1"/>
    </source>
</evidence>
<keyword evidence="3 6" id="KW-0418">Kinase</keyword>
<accession>A0A9X0WCN7</accession>
<dbReference type="GO" id="GO:0005829">
    <property type="term" value="C:cytosol"/>
    <property type="evidence" value="ECO:0007669"/>
    <property type="project" value="TreeGrafter"/>
</dbReference>
<comment type="caution">
    <text evidence="6">The sequence shown here is derived from an EMBL/GenBank/DDBJ whole genome shotgun (WGS) entry which is preliminary data.</text>
</comment>
<feature type="domain" description="HipA-like C-terminal" evidence="4">
    <location>
        <begin position="164"/>
        <end position="391"/>
    </location>
</feature>
<dbReference type="RefSeq" id="WP_200248812.1">
    <property type="nucleotide sequence ID" value="NZ_NRRY01000054.1"/>
</dbReference>
<dbReference type="PANTHER" id="PTHR37419:SF8">
    <property type="entry name" value="TOXIN YJJJ"/>
    <property type="match status" value="1"/>
</dbReference>
<comment type="similarity">
    <text evidence="1">Belongs to the HipA Ser/Thr kinase family.</text>
</comment>
<evidence type="ECO:0000256" key="3">
    <source>
        <dbReference type="ARBA" id="ARBA00022777"/>
    </source>
</evidence>
<evidence type="ECO:0000256" key="2">
    <source>
        <dbReference type="ARBA" id="ARBA00022679"/>
    </source>
</evidence>